<comment type="caution">
    <text evidence="4">The sequence shown here is derived from an EMBL/GenBank/DDBJ whole genome shotgun (WGS) entry which is preliminary data.</text>
</comment>
<dbReference type="Pfam" id="PF03389">
    <property type="entry name" value="MobA_MobL"/>
    <property type="match status" value="1"/>
</dbReference>
<organism evidence="4 5">
    <name type="scientific">Waterburya agarophytonicola KI4</name>
    <dbReference type="NCBI Taxonomy" id="2874699"/>
    <lineage>
        <taxon>Bacteria</taxon>
        <taxon>Bacillati</taxon>
        <taxon>Cyanobacteriota</taxon>
        <taxon>Cyanophyceae</taxon>
        <taxon>Pleurocapsales</taxon>
        <taxon>Hyellaceae</taxon>
        <taxon>Waterburya</taxon>
        <taxon>Waterburya agarophytonicola</taxon>
    </lineage>
</organism>
<dbReference type="Proteomes" id="UP000729733">
    <property type="component" value="Unassembled WGS sequence"/>
</dbReference>
<name>A0A964BTT1_9CYAN</name>
<evidence type="ECO:0000313" key="5">
    <source>
        <dbReference type="Proteomes" id="UP000729733"/>
    </source>
</evidence>
<evidence type="ECO:0000256" key="1">
    <source>
        <dbReference type="ARBA" id="ARBA00010873"/>
    </source>
</evidence>
<evidence type="ECO:0000313" key="4">
    <source>
        <dbReference type="EMBL" id="MCC0178037.1"/>
    </source>
</evidence>
<dbReference type="InterPro" id="IPR005053">
    <property type="entry name" value="MobA_MobL"/>
</dbReference>
<keyword evidence="2" id="KW-0184">Conjugation</keyword>
<evidence type="ECO:0000256" key="2">
    <source>
        <dbReference type="ARBA" id="ARBA00022971"/>
    </source>
</evidence>
<dbReference type="EMBL" id="JADWDC010000034">
    <property type="protein sequence ID" value="MCC0178037.1"/>
    <property type="molecule type" value="Genomic_DNA"/>
</dbReference>
<comment type="similarity">
    <text evidence="1">Belongs to the MobA/MobL family.</text>
</comment>
<evidence type="ECO:0000259" key="3">
    <source>
        <dbReference type="Pfam" id="PF03389"/>
    </source>
</evidence>
<protein>
    <submittedName>
        <fullName evidence="4">MobA/MobL family protein</fullName>
    </submittedName>
</protein>
<dbReference type="Gene3D" id="3.30.930.30">
    <property type="match status" value="1"/>
</dbReference>
<reference evidence="4" key="1">
    <citation type="journal article" date="2021" name="Antonie Van Leeuwenhoek">
        <title>Draft genome and description of Waterburya agarophytonicola gen. nov. sp. nov. (Pleurocapsales, Cyanobacteria): a seaweed symbiont.</title>
        <authorList>
            <person name="Bonthond G."/>
            <person name="Shalygin S."/>
            <person name="Bayer T."/>
            <person name="Weinberger F."/>
        </authorList>
    </citation>
    <scope>NUCLEOTIDE SEQUENCE</scope>
    <source>
        <strain evidence="4">KI4</strain>
    </source>
</reference>
<dbReference type="RefSeq" id="WP_229641103.1">
    <property type="nucleotide sequence ID" value="NZ_JADWDC010000034.1"/>
</dbReference>
<accession>A0A964BTT1</accession>
<keyword evidence="5" id="KW-1185">Reference proteome</keyword>
<feature type="domain" description="MobA/MobL protein" evidence="3">
    <location>
        <begin position="40"/>
        <end position="220"/>
    </location>
</feature>
<proteinExistence type="inferred from homology"/>
<gene>
    <name evidence="4" type="ORF">I4641_13715</name>
</gene>
<sequence length="408" mass="46436">MAVPHLCVKYGSRQTGSSAKDHFKYICRLQANAKDDLVFVSHQNYPAWGNNPIDFYQAADLYERANARLYREIVVALPRELSQESQLKLITKWAESELGKSHPYTIAVHSPLALDGKPNAHAHIMFSDRTLDGVEREPKQFFKRANRKNPELGGAAKDVDWKRKQKVVELRQSWEKAHNLALEQAGISKEAAISMKSLKDQGIDRVPEPKLGVRQSAMLRQGRENNNTRLVKALREVRNMEASLGGIQKEIDSTIRDLAKTVVRDSSLFIPANEIKSEVRSRKLDLYEKLREIESQRYKLGLLHTADGGVYQKSSDQKVNQKRAEVEKRFSTLNQQLATTKKFEKNLRLLGEIPIAIKKGKPLADEKSLCDRPGFLQKVKEAKQQLKRLELSNQIQLQRDPPPSAPFT</sequence>
<dbReference type="AlphaFoldDB" id="A0A964BTT1"/>